<dbReference type="Gene3D" id="3.40.50.12710">
    <property type="match status" value="1"/>
</dbReference>
<dbReference type="InterPro" id="IPR038375">
    <property type="entry name" value="NDUFAF7_sf"/>
</dbReference>
<dbReference type="PANTHER" id="PTHR12049">
    <property type="entry name" value="PROTEIN ARGININE METHYLTRANSFERASE NDUFAF7, MITOCHONDRIAL"/>
    <property type="match status" value="1"/>
</dbReference>
<evidence type="ECO:0000256" key="2">
    <source>
        <dbReference type="ARBA" id="ARBA00022679"/>
    </source>
</evidence>
<dbReference type="EMBL" id="JACLAU010000024">
    <property type="protein sequence ID" value="MBC2652683.1"/>
    <property type="molecule type" value="Genomic_DNA"/>
</dbReference>
<keyword evidence="2 4" id="KW-0808">Transferase</keyword>
<evidence type="ECO:0000313" key="5">
    <source>
        <dbReference type="Proteomes" id="UP000520156"/>
    </source>
</evidence>
<dbReference type="InterPro" id="IPR029063">
    <property type="entry name" value="SAM-dependent_MTases_sf"/>
</dbReference>
<dbReference type="Pfam" id="PF02636">
    <property type="entry name" value="Methyltransf_28"/>
    <property type="match status" value="1"/>
</dbReference>
<organism evidence="4 5">
    <name type="scientific">Novosphingobium aerophilum</name>
    <dbReference type="NCBI Taxonomy" id="2839843"/>
    <lineage>
        <taxon>Bacteria</taxon>
        <taxon>Pseudomonadati</taxon>
        <taxon>Pseudomonadota</taxon>
        <taxon>Alphaproteobacteria</taxon>
        <taxon>Sphingomonadales</taxon>
        <taxon>Sphingomonadaceae</taxon>
        <taxon>Novosphingobium</taxon>
    </lineage>
</organism>
<keyword evidence="5" id="KW-1185">Reference proteome</keyword>
<dbReference type="SUPFAM" id="SSF53335">
    <property type="entry name" value="S-adenosyl-L-methionine-dependent methyltransferases"/>
    <property type="match status" value="1"/>
</dbReference>
<dbReference type="RefSeq" id="WP_185684077.1">
    <property type="nucleotide sequence ID" value="NZ_JACLAU010000024.1"/>
</dbReference>
<name>A0A7X1KCW2_9SPHN</name>
<dbReference type="InterPro" id="IPR003788">
    <property type="entry name" value="NDUFAF7"/>
</dbReference>
<dbReference type="PANTHER" id="PTHR12049:SF7">
    <property type="entry name" value="PROTEIN ARGININE METHYLTRANSFERASE NDUFAF7, MITOCHONDRIAL"/>
    <property type="match status" value="1"/>
</dbReference>
<gene>
    <name evidence="4" type="ORF">H7F49_13355</name>
</gene>
<dbReference type="AlphaFoldDB" id="A0A7X1KCW2"/>
<accession>A0A7X1KCW2</accession>
<protein>
    <submittedName>
        <fullName evidence="4">SAM-dependent methyltransferase</fullName>
    </submittedName>
</protein>
<proteinExistence type="predicted"/>
<feature type="region of interest" description="Disordered" evidence="3">
    <location>
        <begin position="1"/>
        <end position="22"/>
    </location>
</feature>
<comment type="caution">
    <text evidence="4">The sequence shown here is derived from an EMBL/GenBank/DDBJ whole genome shotgun (WGS) entry which is preliminary data.</text>
</comment>
<reference evidence="4 5" key="1">
    <citation type="submission" date="2020-08" db="EMBL/GenBank/DDBJ databases">
        <title>The genome sequence of Novosphingobium flavum 4Y4.</title>
        <authorList>
            <person name="Liu Y."/>
        </authorList>
    </citation>
    <scope>NUCLEOTIDE SEQUENCE [LARGE SCALE GENOMIC DNA]</scope>
    <source>
        <strain evidence="4 5">4Y4</strain>
    </source>
</reference>
<evidence type="ECO:0000256" key="1">
    <source>
        <dbReference type="ARBA" id="ARBA00022603"/>
    </source>
</evidence>
<evidence type="ECO:0000256" key="3">
    <source>
        <dbReference type="SAM" id="MobiDB-lite"/>
    </source>
</evidence>
<keyword evidence="1 4" id="KW-0489">Methyltransferase</keyword>
<dbReference type="Proteomes" id="UP000520156">
    <property type="component" value="Unassembled WGS sequence"/>
</dbReference>
<dbReference type="GO" id="GO:0035243">
    <property type="term" value="F:protein-arginine omega-N symmetric methyltransferase activity"/>
    <property type="evidence" value="ECO:0007669"/>
    <property type="project" value="TreeGrafter"/>
</dbReference>
<dbReference type="GO" id="GO:0032259">
    <property type="term" value="P:methylation"/>
    <property type="evidence" value="ECO:0007669"/>
    <property type="project" value="UniProtKB-KW"/>
</dbReference>
<evidence type="ECO:0000313" key="4">
    <source>
        <dbReference type="EMBL" id="MBC2652683.1"/>
    </source>
</evidence>
<sequence length="373" mass="39642">MSFGRRGLPPTGDTATPGAGPDGPEDLAAIFARLITAQGPITIQHYMGEANARYYASRDPLGVTGDFITAPEISQVFGEMVGLWLADLWIRAGRPQPVHYVELGPGRGTLARDALRAMARFGLAPTVHLVESSIALKAVQLEAVPQARWHHDLSTVPNDGPLLVVANEFLDALPIRQMVRTDAGWRERLVDWDGTGFIPVAGDRPMDAAVPEDRRDVAVGTIVESCPGAAAVVFELAGRLVAQRGAALLIDYGYDTPQDGSTLQAVRAHARADPFAAPGEADLTALVDFATLRHVAESRDCRWLGTTGQGAWLNALGAPTRARALAEAAPDQAEAILSGYTRLVDPGQMGTLFKVMGLASPLWPDAEGFGSVT</sequence>